<gene>
    <name evidence="1" type="ORF">AUP44_24640</name>
</gene>
<protein>
    <submittedName>
        <fullName evidence="1">Uncharacterized protein</fullName>
    </submittedName>
</protein>
<evidence type="ECO:0000313" key="1">
    <source>
        <dbReference type="EMBL" id="KYO54758.1"/>
    </source>
</evidence>
<dbReference type="EMBL" id="LPZR01000080">
    <property type="protein sequence ID" value="KYO54758.1"/>
    <property type="molecule type" value="Genomic_DNA"/>
</dbReference>
<sequence length="85" mass="9457">MFDRLLAPDRLREAWSKMLRNRGGPGGDGESLDAFRIGVEPRLARLAADVRGGTWRPGPYRLLDRLREATGDARLVDLIGLWLGA</sequence>
<organism evidence="1 2">
    <name type="scientific">Tistrella mobilis</name>
    <dbReference type="NCBI Taxonomy" id="171437"/>
    <lineage>
        <taxon>Bacteria</taxon>
        <taxon>Pseudomonadati</taxon>
        <taxon>Pseudomonadota</taxon>
        <taxon>Alphaproteobacteria</taxon>
        <taxon>Geminicoccales</taxon>
        <taxon>Geminicoccaceae</taxon>
        <taxon>Tistrella</taxon>
    </lineage>
</organism>
<proteinExistence type="predicted"/>
<reference evidence="1 2" key="1">
    <citation type="submission" date="2015-12" db="EMBL/GenBank/DDBJ databases">
        <title>Genome sequence of Tistrella mobilis MCCC 1A02139.</title>
        <authorList>
            <person name="Lu L."/>
            <person name="Lai Q."/>
            <person name="Shao Z."/>
            <person name="Qian P."/>
        </authorList>
    </citation>
    <scope>NUCLEOTIDE SEQUENCE [LARGE SCALE GENOMIC DNA]</scope>
    <source>
        <strain evidence="1 2">MCCC 1A02139</strain>
    </source>
</reference>
<dbReference type="Proteomes" id="UP000075787">
    <property type="component" value="Unassembled WGS sequence"/>
</dbReference>
<accession>A0A162LFD8</accession>
<name>A0A162LFD8_9PROT</name>
<dbReference type="AlphaFoldDB" id="A0A162LFD8"/>
<comment type="caution">
    <text evidence="1">The sequence shown here is derived from an EMBL/GenBank/DDBJ whole genome shotgun (WGS) entry which is preliminary data.</text>
</comment>
<evidence type="ECO:0000313" key="2">
    <source>
        <dbReference type="Proteomes" id="UP000075787"/>
    </source>
</evidence>